<evidence type="ECO:0000256" key="1">
    <source>
        <dbReference type="ARBA" id="ARBA00023015"/>
    </source>
</evidence>
<dbReference type="PRINTS" id="PR00038">
    <property type="entry name" value="HTHLUXR"/>
</dbReference>
<dbReference type="InterPro" id="IPR016032">
    <property type="entry name" value="Sig_transdc_resp-reg_C-effctor"/>
</dbReference>
<dbReference type="PROSITE" id="PS50043">
    <property type="entry name" value="HTH_LUXR_2"/>
    <property type="match status" value="1"/>
</dbReference>
<dbReference type="PROSITE" id="PS50110">
    <property type="entry name" value="RESPONSE_REGULATORY"/>
    <property type="match status" value="1"/>
</dbReference>
<dbReference type="PANTHER" id="PTHR44688:SF16">
    <property type="entry name" value="DNA-BINDING TRANSCRIPTIONAL ACTIVATOR DEVR_DOSR"/>
    <property type="match status" value="1"/>
</dbReference>
<evidence type="ECO:0000313" key="7">
    <source>
        <dbReference type="EMBL" id="MDX5951686.1"/>
    </source>
</evidence>
<dbReference type="InterPro" id="IPR011006">
    <property type="entry name" value="CheY-like_superfamily"/>
</dbReference>
<dbReference type="InterPro" id="IPR000792">
    <property type="entry name" value="Tscrpt_reg_LuxR_C"/>
</dbReference>
<sequence length="223" mass="24599">MSDRSMSDRPPSDRSAMAVESPFVAIIDDDPSIRESLVSLLRSVGLTALPFASAHDFLQQRLPDAPGCLVLDVRLPGQSGLEFQRELTAADIHLPVVFITGHGDIPMSVTAMKAGAVEFLAKPFRDQDLIDAVHTGIDRDRDRRRALDALCDLRERFRSLTPREREVMRLVAAGQLNKQIAAELQLSEITVKVHRASVMRKMQARSLPDLVRIADKVTPAGDA</sequence>
<comment type="caution">
    <text evidence="7">The sequence shown here is derived from an EMBL/GenBank/DDBJ whole genome shotgun (WGS) entry which is preliminary data.</text>
</comment>
<evidence type="ECO:0000259" key="5">
    <source>
        <dbReference type="PROSITE" id="PS50043"/>
    </source>
</evidence>
<gene>
    <name evidence="7" type="ORF">SIM66_10840</name>
</gene>
<dbReference type="Gene3D" id="3.40.50.2300">
    <property type="match status" value="1"/>
</dbReference>
<keyword evidence="4" id="KW-0597">Phosphoprotein</keyword>
<dbReference type="SMART" id="SM00421">
    <property type="entry name" value="HTH_LUXR"/>
    <property type="match status" value="1"/>
</dbReference>
<dbReference type="PANTHER" id="PTHR44688">
    <property type="entry name" value="DNA-BINDING TRANSCRIPTIONAL ACTIVATOR DEVR_DOSR"/>
    <property type="match status" value="1"/>
</dbReference>
<keyword evidence="2" id="KW-0238">DNA-binding</keyword>
<dbReference type="Pfam" id="PF00196">
    <property type="entry name" value="GerE"/>
    <property type="match status" value="1"/>
</dbReference>
<evidence type="ECO:0000313" key="8">
    <source>
        <dbReference type="Proteomes" id="UP001277471"/>
    </source>
</evidence>
<dbReference type="RefSeq" id="WP_306345808.1">
    <property type="nucleotide sequence ID" value="NZ_CP033313.1"/>
</dbReference>
<keyword evidence="8" id="KW-1185">Reference proteome</keyword>
<dbReference type="CDD" id="cd06170">
    <property type="entry name" value="LuxR_C_like"/>
    <property type="match status" value="1"/>
</dbReference>
<dbReference type="CDD" id="cd17537">
    <property type="entry name" value="REC_FixJ"/>
    <property type="match status" value="1"/>
</dbReference>
<dbReference type="SUPFAM" id="SSF46894">
    <property type="entry name" value="C-terminal effector domain of the bipartite response regulators"/>
    <property type="match status" value="1"/>
</dbReference>
<evidence type="ECO:0000259" key="6">
    <source>
        <dbReference type="PROSITE" id="PS50110"/>
    </source>
</evidence>
<evidence type="ECO:0000256" key="4">
    <source>
        <dbReference type="PROSITE-ProRule" id="PRU00169"/>
    </source>
</evidence>
<name>A0ABU4P4K5_AZOBR</name>
<dbReference type="SMART" id="SM00448">
    <property type="entry name" value="REC"/>
    <property type="match status" value="1"/>
</dbReference>
<accession>A0ABU4P4K5</accession>
<feature type="domain" description="HTH luxR-type" evidence="5">
    <location>
        <begin position="153"/>
        <end position="218"/>
    </location>
</feature>
<dbReference type="Proteomes" id="UP001277471">
    <property type="component" value="Unassembled WGS sequence"/>
</dbReference>
<evidence type="ECO:0000256" key="3">
    <source>
        <dbReference type="ARBA" id="ARBA00023163"/>
    </source>
</evidence>
<proteinExistence type="predicted"/>
<keyword evidence="1" id="KW-0805">Transcription regulation</keyword>
<dbReference type="InterPro" id="IPR001789">
    <property type="entry name" value="Sig_transdc_resp-reg_receiver"/>
</dbReference>
<evidence type="ECO:0000256" key="2">
    <source>
        <dbReference type="ARBA" id="ARBA00023125"/>
    </source>
</evidence>
<dbReference type="Pfam" id="PF00072">
    <property type="entry name" value="Response_reg"/>
    <property type="match status" value="1"/>
</dbReference>
<dbReference type="GeneID" id="56451664"/>
<dbReference type="PROSITE" id="PS00622">
    <property type="entry name" value="HTH_LUXR_1"/>
    <property type="match status" value="1"/>
</dbReference>
<protein>
    <submittedName>
        <fullName evidence="7">Response regulator</fullName>
    </submittedName>
</protein>
<dbReference type="InterPro" id="IPR036388">
    <property type="entry name" value="WH-like_DNA-bd_sf"/>
</dbReference>
<dbReference type="SUPFAM" id="SSF52172">
    <property type="entry name" value="CheY-like"/>
    <property type="match status" value="1"/>
</dbReference>
<feature type="modified residue" description="4-aspartylphosphate" evidence="4">
    <location>
        <position position="72"/>
    </location>
</feature>
<dbReference type="Gene3D" id="1.10.10.10">
    <property type="entry name" value="Winged helix-like DNA-binding domain superfamily/Winged helix DNA-binding domain"/>
    <property type="match status" value="1"/>
</dbReference>
<dbReference type="EMBL" id="JAWXYC010000003">
    <property type="protein sequence ID" value="MDX5951686.1"/>
    <property type="molecule type" value="Genomic_DNA"/>
</dbReference>
<organism evidence="7 8">
    <name type="scientific">Azospirillum brasilense</name>
    <dbReference type="NCBI Taxonomy" id="192"/>
    <lineage>
        <taxon>Bacteria</taxon>
        <taxon>Pseudomonadati</taxon>
        <taxon>Pseudomonadota</taxon>
        <taxon>Alphaproteobacteria</taxon>
        <taxon>Rhodospirillales</taxon>
        <taxon>Azospirillaceae</taxon>
        <taxon>Azospirillum</taxon>
    </lineage>
</organism>
<feature type="domain" description="Response regulatory" evidence="6">
    <location>
        <begin position="23"/>
        <end position="137"/>
    </location>
</feature>
<reference evidence="7 8" key="1">
    <citation type="submission" date="2023-11" db="EMBL/GenBank/DDBJ databases">
        <title>MicrobeMod: A computational toolkit for identifying prokaryotic methylation and restriction-modification with nanopore sequencing.</title>
        <authorList>
            <person name="Crits-Christoph A."/>
            <person name="Kang S.C."/>
            <person name="Lee H."/>
            <person name="Ostrov N."/>
        </authorList>
    </citation>
    <scope>NUCLEOTIDE SEQUENCE [LARGE SCALE GENOMIC DNA]</scope>
    <source>
        <strain evidence="7 8">ATCC 29145</strain>
    </source>
</reference>
<keyword evidence="3" id="KW-0804">Transcription</keyword>